<evidence type="ECO:0000313" key="5">
    <source>
        <dbReference type="EMBL" id="HIR01528.1"/>
    </source>
</evidence>
<keyword evidence="3" id="KW-0201">Cytochrome c-type biogenesis</keyword>
<evidence type="ECO:0000256" key="1">
    <source>
        <dbReference type="ARBA" id="ARBA00004370"/>
    </source>
</evidence>
<dbReference type="Gene3D" id="2.40.50.140">
    <property type="entry name" value="Nucleic acid-binding proteins"/>
    <property type="match status" value="2"/>
</dbReference>
<reference evidence="5" key="1">
    <citation type="submission" date="2020-10" db="EMBL/GenBank/DDBJ databases">
        <authorList>
            <person name="Gilroy R."/>
        </authorList>
    </citation>
    <scope>NUCLEOTIDE SEQUENCE</scope>
    <source>
        <strain evidence="5">ChiGjej1B1-2707</strain>
    </source>
</reference>
<organism evidence="5 6">
    <name type="scientific">Candidatus Aveggerthella stercoripullorum</name>
    <dbReference type="NCBI Taxonomy" id="2840688"/>
    <lineage>
        <taxon>Bacteria</taxon>
        <taxon>Bacillati</taxon>
        <taxon>Actinomycetota</taxon>
        <taxon>Coriobacteriia</taxon>
        <taxon>Eggerthellales</taxon>
        <taxon>Eggerthellaceae</taxon>
        <taxon>Eggerthellaceae incertae sedis</taxon>
        <taxon>Candidatus Aveggerthella</taxon>
    </lineage>
</organism>
<evidence type="ECO:0000256" key="4">
    <source>
        <dbReference type="ARBA" id="ARBA00023136"/>
    </source>
</evidence>
<gene>
    <name evidence="5" type="ORF">IAA69_04620</name>
</gene>
<keyword evidence="4" id="KW-0472">Membrane</keyword>
<dbReference type="InterPro" id="IPR036127">
    <property type="entry name" value="CcmE-like_sf"/>
</dbReference>
<dbReference type="EMBL" id="DVGB01000057">
    <property type="protein sequence ID" value="HIR01528.1"/>
    <property type="molecule type" value="Genomic_DNA"/>
</dbReference>
<name>A0A9D1A1V2_9ACTN</name>
<dbReference type="GO" id="GO:0017003">
    <property type="term" value="P:protein-heme linkage"/>
    <property type="evidence" value="ECO:0007669"/>
    <property type="project" value="InterPro"/>
</dbReference>
<dbReference type="Pfam" id="PF03100">
    <property type="entry name" value="CcmE"/>
    <property type="match status" value="2"/>
</dbReference>
<keyword evidence="2" id="KW-0479">Metal-binding</keyword>
<dbReference type="SUPFAM" id="SSF82093">
    <property type="entry name" value="Heme chaperone CcmE"/>
    <property type="match status" value="2"/>
</dbReference>
<accession>A0A9D1A1V2</accession>
<dbReference type="GO" id="GO:0017004">
    <property type="term" value="P:cytochrome complex assembly"/>
    <property type="evidence" value="ECO:0007669"/>
    <property type="project" value="UniProtKB-KW"/>
</dbReference>
<evidence type="ECO:0000256" key="3">
    <source>
        <dbReference type="ARBA" id="ARBA00022748"/>
    </source>
</evidence>
<keyword evidence="2" id="KW-0349">Heme</keyword>
<dbReference type="InterPro" id="IPR012340">
    <property type="entry name" value="NA-bd_OB-fold"/>
</dbReference>
<evidence type="ECO:0000256" key="2">
    <source>
        <dbReference type="ARBA" id="ARBA00022617"/>
    </source>
</evidence>
<dbReference type="GO" id="GO:0020037">
    <property type="term" value="F:heme binding"/>
    <property type="evidence" value="ECO:0007669"/>
    <property type="project" value="InterPro"/>
</dbReference>
<evidence type="ECO:0000313" key="6">
    <source>
        <dbReference type="Proteomes" id="UP000824261"/>
    </source>
</evidence>
<dbReference type="AlphaFoldDB" id="A0A9D1A1V2"/>
<protein>
    <submittedName>
        <fullName evidence="5">Cytochrome c maturation protein CcmE</fullName>
    </submittedName>
</protein>
<dbReference type="InterPro" id="IPR004329">
    <property type="entry name" value="CcmE"/>
</dbReference>
<proteinExistence type="predicted"/>
<keyword evidence="2" id="KW-0408">Iron</keyword>
<comment type="subcellular location">
    <subcellularLocation>
        <location evidence="1">Membrane</location>
    </subcellularLocation>
</comment>
<comment type="caution">
    <text evidence="5">The sequence shown here is derived from an EMBL/GenBank/DDBJ whole genome shotgun (WGS) entry which is preliminary data.</text>
</comment>
<dbReference type="Proteomes" id="UP000824261">
    <property type="component" value="Unassembled WGS sequence"/>
</dbReference>
<reference evidence="5" key="2">
    <citation type="journal article" date="2021" name="PeerJ">
        <title>Extensive microbial diversity within the chicken gut microbiome revealed by metagenomics and culture.</title>
        <authorList>
            <person name="Gilroy R."/>
            <person name="Ravi A."/>
            <person name="Getino M."/>
            <person name="Pursley I."/>
            <person name="Horton D.L."/>
            <person name="Alikhan N.F."/>
            <person name="Baker D."/>
            <person name="Gharbi K."/>
            <person name="Hall N."/>
            <person name="Watson M."/>
            <person name="Adriaenssens E.M."/>
            <person name="Foster-Nyarko E."/>
            <person name="Jarju S."/>
            <person name="Secka A."/>
            <person name="Antonio M."/>
            <person name="Oren A."/>
            <person name="Chaudhuri R.R."/>
            <person name="La Ragione R."/>
            <person name="Hildebrand F."/>
            <person name="Pallen M.J."/>
        </authorList>
    </citation>
    <scope>NUCLEOTIDE SEQUENCE</scope>
    <source>
        <strain evidence="5">ChiGjej1B1-2707</strain>
    </source>
</reference>
<sequence length="226" mass="23010">MNTQMKRRLVVVTGIIVVVMAIVLAVVGSGGSARSLTVADAAGGTGMGQRVQVTGNVVDNSYSTEGGVLTFSIYDPEGDPSQTLNVRYEGAASSTFGNGVTAICTGRLSDDGGVLLTASELVTKCPSKYESATDALGIAQLLGYGDDIVDKTVKITGVVKDGTLTAAGSDERFVCVDAADSSQEVSVSYDDALPEDVQAGTTVVVQGSLSSDGRFHATDVALEGGN</sequence>
<dbReference type="GO" id="GO:0005886">
    <property type="term" value="C:plasma membrane"/>
    <property type="evidence" value="ECO:0007669"/>
    <property type="project" value="InterPro"/>
</dbReference>